<dbReference type="InterPro" id="IPR003591">
    <property type="entry name" value="Leu-rich_rpt_typical-subtyp"/>
</dbReference>
<evidence type="ECO:0000256" key="12">
    <source>
        <dbReference type="ARBA" id="ARBA00048679"/>
    </source>
</evidence>
<dbReference type="Gene3D" id="1.25.40.20">
    <property type="entry name" value="Ankyrin repeat-containing domain"/>
    <property type="match status" value="4"/>
</dbReference>
<feature type="compositionally biased region" description="Low complexity" evidence="15">
    <location>
        <begin position="651"/>
        <end position="666"/>
    </location>
</feature>
<comment type="caution">
    <text evidence="18">The sequence shown here is derived from an EMBL/GenBank/DDBJ whole genome shotgun (WGS) entry which is preliminary data.</text>
</comment>
<dbReference type="InterPro" id="IPR032675">
    <property type="entry name" value="LRR_dom_sf"/>
</dbReference>
<dbReference type="InterPro" id="IPR032171">
    <property type="entry name" value="COR-A"/>
</dbReference>
<dbReference type="Gene3D" id="1.10.510.10">
    <property type="entry name" value="Transferase(Phosphotransferase) domain 1"/>
    <property type="match status" value="1"/>
</dbReference>
<feature type="repeat" description="ANK" evidence="13">
    <location>
        <begin position="78"/>
        <end position="110"/>
    </location>
</feature>
<dbReference type="GO" id="GO:0004674">
    <property type="term" value="F:protein serine/threonine kinase activity"/>
    <property type="evidence" value="ECO:0007669"/>
    <property type="project" value="UniProtKB-KW"/>
</dbReference>
<reference evidence="18 19" key="1">
    <citation type="journal article" date="2016" name="Nat. Commun.">
        <title>Extremotolerant tardigrade genome and improved radiotolerance of human cultured cells by tardigrade-unique protein.</title>
        <authorList>
            <person name="Hashimoto T."/>
            <person name="Horikawa D.D."/>
            <person name="Saito Y."/>
            <person name="Kuwahara H."/>
            <person name="Kozuka-Hata H."/>
            <person name="Shin-I T."/>
            <person name="Minakuchi Y."/>
            <person name="Ohishi K."/>
            <person name="Motoyama A."/>
            <person name="Aizu T."/>
            <person name="Enomoto A."/>
            <person name="Kondo K."/>
            <person name="Tanaka S."/>
            <person name="Hara Y."/>
            <person name="Koshikawa S."/>
            <person name="Sagara H."/>
            <person name="Miura T."/>
            <person name="Yokobori S."/>
            <person name="Miyagawa K."/>
            <person name="Suzuki Y."/>
            <person name="Kubo T."/>
            <person name="Oyama M."/>
            <person name="Kohara Y."/>
            <person name="Fujiyama A."/>
            <person name="Arakawa K."/>
            <person name="Katayama T."/>
            <person name="Toyoda A."/>
            <person name="Kunieda T."/>
        </authorList>
    </citation>
    <scope>NUCLEOTIDE SEQUENCE [LARGE SCALE GENOMIC DNA]</scope>
    <source>
        <strain evidence="18 19">YOKOZUNA-1</strain>
    </source>
</reference>
<organism evidence="18 19">
    <name type="scientific">Ramazzottius varieornatus</name>
    <name type="common">Water bear</name>
    <name type="synonym">Tardigrade</name>
    <dbReference type="NCBI Taxonomy" id="947166"/>
    <lineage>
        <taxon>Eukaryota</taxon>
        <taxon>Metazoa</taxon>
        <taxon>Ecdysozoa</taxon>
        <taxon>Tardigrada</taxon>
        <taxon>Eutardigrada</taxon>
        <taxon>Parachela</taxon>
        <taxon>Hypsibioidea</taxon>
        <taxon>Ramazzottiidae</taxon>
        <taxon>Ramazzottius</taxon>
    </lineage>
</organism>
<accession>A0A1D1V2A4</accession>
<evidence type="ECO:0000256" key="3">
    <source>
        <dbReference type="ARBA" id="ARBA00022527"/>
    </source>
</evidence>
<evidence type="ECO:0000256" key="11">
    <source>
        <dbReference type="ARBA" id="ARBA00047899"/>
    </source>
</evidence>
<dbReference type="InterPro" id="IPR002110">
    <property type="entry name" value="Ankyrin_rpt"/>
</dbReference>
<feature type="region of interest" description="Disordered" evidence="15">
    <location>
        <begin position="651"/>
        <end position="678"/>
    </location>
</feature>
<dbReference type="InterPro" id="IPR020859">
    <property type="entry name" value="ROC"/>
</dbReference>
<protein>
    <recommendedName>
        <fullName evidence="2">non-specific serine/threonine protein kinase</fullName>
        <ecNumber evidence="2">2.7.11.1</ecNumber>
    </recommendedName>
</protein>
<dbReference type="SMART" id="SM00220">
    <property type="entry name" value="S_TKc"/>
    <property type="match status" value="1"/>
</dbReference>
<feature type="binding site" evidence="14">
    <location>
        <position position="1660"/>
    </location>
    <ligand>
        <name>ATP</name>
        <dbReference type="ChEBI" id="CHEBI:30616"/>
    </ligand>
</feature>
<dbReference type="PANTHER" id="PTHR24198">
    <property type="entry name" value="ANKYRIN REPEAT AND PROTEIN KINASE DOMAIN-CONTAINING PROTEIN"/>
    <property type="match status" value="1"/>
</dbReference>
<feature type="repeat" description="ANK" evidence="13">
    <location>
        <begin position="42"/>
        <end position="74"/>
    </location>
</feature>
<evidence type="ECO:0000256" key="8">
    <source>
        <dbReference type="ARBA" id="ARBA00022777"/>
    </source>
</evidence>
<dbReference type="Gene3D" id="3.80.10.10">
    <property type="entry name" value="Ribonuclease Inhibitor"/>
    <property type="match status" value="2"/>
</dbReference>
<dbReference type="Pfam" id="PF16095">
    <property type="entry name" value="COR-A"/>
    <property type="match status" value="1"/>
</dbReference>
<evidence type="ECO:0000256" key="4">
    <source>
        <dbReference type="ARBA" id="ARBA00022614"/>
    </source>
</evidence>
<dbReference type="InterPro" id="IPR001611">
    <property type="entry name" value="Leu-rich_rpt"/>
</dbReference>
<dbReference type="Pfam" id="PF00069">
    <property type="entry name" value="Pkinase"/>
    <property type="match status" value="1"/>
</dbReference>
<evidence type="ECO:0000256" key="10">
    <source>
        <dbReference type="ARBA" id="ARBA00023043"/>
    </source>
</evidence>
<dbReference type="PROSITE" id="PS50088">
    <property type="entry name" value="ANK_REPEAT"/>
    <property type="match status" value="4"/>
</dbReference>
<gene>
    <name evidence="18" type="primary">RvY_07472-1</name>
    <name evidence="18" type="synonym">RvY_07472.1</name>
    <name evidence="18" type="ORF">RvY_07472</name>
</gene>
<dbReference type="GO" id="GO:0005737">
    <property type="term" value="C:cytoplasm"/>
    <property type="evidence" value="ECO:0007669"/>
    <property type="project" value="UniProtKB-ARBA"/>
</dbReference>
<dbReference type="InterPro" id="IPR011047">
    <property type="entry name" value="Quinoprotein_ADH-like_sf"/>
</dbReference>
<dbReference type="PROSITE" id="PS50297">
    <property type="entry name" value="ANK_REP_REGION"/>
    <property type="match status" value="4"/>
</dbReference>
<evidence type="ECO:0000256" key="7">
    <source>
        <dbReference type="ARBA" id="ARBA00022741"/>
    </source>
</evidence>
<evidence type="ECO:0000256" key="5">
    <source>
        <dbReference type="ARBA" id="ARBA00022679"/>
    </source>
</evidence>
<dbReference type="OrthoDB" id="10252328at2759"/>
<evidence type="ECO:0000259" key="17">
    <source>
        <dbReference type="PROSITE" id="PS51424"/>
    </source>
</evidence>
<keyword evidence="6" id="KW-0677">Repeat</keyword>
<proteinExistence type="predicted"/>
<keyword evidence="7 14" id="KW-0547">Nucleotide-binding</keyword>
<comment type="catalytic activity">
    <reaction evidence="12">
        <text>L-seryl-[protein] + ATP = O-phospho-L-seryl-[protein] + ADP + H(+)</text>
        <dbReference type="Rhea" id="RHEA:17989"/>
        <dbReference type="Rhea" id="RHEA-COMP:9863"/>
        <dbReference type="Rhea" id="RHEA-COMP:11604"/>
        <dbReference type="ChEBI" id="CHEBI:15378"/>
        <dbReference type="ChEBI" id="CHEBI:29999"/>
        <dbReference type="ChEBI" id="CHEBI:30616"/>
        <dbReference type="ChEBI" id="CHEBI:83421"/>
        <dbReference type="ChEBI" id="CHEBI:456216"/>
        <dbReference type="EC" id="2.7.11.1"/>
    </reaction>
</comment>
<keyword evidence="9 14" id="KW-0067">ATP-binding</keyword>
<dbReference type="InterPro" id="IPR000719">
    <property type="entry name" value="Prot_kinase_dom"/>
</dbReference>
<dbReference type="SUPFAM" id="SSF48403">
    <property type="entry name" value="Ankyrin repeat"/>
    <property type="match status" value="1"/>
</dbReference>
<feature type="repeat" description="ANK" evidence="13">
    <location>
        <begin position="350"/>
        <end position="382"/>
    </location>
</feature>
<dbReference type="SUPFAM" id="SSF52058">
    <property type="entry name" value="L domain-like"/>
    <property type="match status" value="1"/>
</dbReference>
<evidence type="ECO:0000313" key="19">
    <source>
        <dbReference type="Proteomes" id="UP000186922"/>
    </source>
</evidence>
<dbReference type="InterPro" id="IPR008271">
    <property type="entry name" value="Ser/Thr_kinase_AS"/>
</dbReference>
<dbReference type="InterPro" id="IPR011009">
    <property type="entry name" value="Kinase-like_dom_sf"/>
</dbReference>
<dbReference type="SUPFAM" id="SSF50998">
    <property type="entry name" value="Quinoprotein alcohol dehydrogenase-like"/>
    <property type="match status" value="1"/>
</dbReference>
<dbReference type="SMART" id="SM00248">
    <property type="entry name" value="ANK"/>
    <property type="match status" value="9"/>
</dbReference>
<dbReference type="SUPFAM" id="SSF56112">
    <property type="entry name" value="Protein kinase-like (PK-like)"/>
    <property type="match status" value="1"/>
</dbReference>
<dbReference type="STRING" id="947166.A0A1D1V2A4"/>
<keyword evidence="3" id="KW-0723">Serine/threonine-protein kinase</keyword>
<dbReference type="PROSITE" id="PS00108">
    <property type="entry name" value="PROTEIN_KINASE_ST"/>
    <property type="match status" value="1"/>
</dbReference>
<evidence type="ECO:0000256" key="15">
    <source>
        <dbReference type="SAM" id="MobiDB-lite"/>
    </source>
</evidence>
<dbReference type="Pfam" id="PF13855">
    <property type="entry name" value="LRR_8"/>
    <property type="match status" value="1"/>
</dbReference>
<dbReference type="PROSITE" id="PS51450">
    <property type="entry name" value="LRR"/>
    <property type="match status" value="2"/>
</dbReference>
<name>A0A1D1V2A4_RAMVA</name>
<dbReference type="GO" id="GO:0009966">
    <property type="term" value="P:regulation of signal transduction"/>
    <property type="evidence" value="ECO:0007669"/>
    <property type="project" value="UniProtKB-ARBA"/>
</dbReference>
<keyword evidence="5" id="KW-0808">Transferase</keyword>
<dbReference type="Gene3D" id="3.40.50.300">
    <property type="entry name" value="P-loop containing nucleotide triphosphate hydrolases"/>
    <property type="match status" value="1"/>
</dbReference>
<dbReference type="PANTHER" id="PTHR24198:SF169">
    <property type="entry name" value="NON-SPECIFIC SERINE_THREONINE PROTEIN KINASE"/>
    <property type="match status" value="1"/>
</dbReference>
<evidence type="ECO:0000256" key="2">
    <source>
        <dbReference type="ARBA" id="ARBA00012513"/>
    </source>
</evidence>
<dbReference type="Proteomes" id="UP000186922">
    <property type="component" value="Unassembled WGS sequence"/>
</dbReference>
<feature type="compositionally biased region" description="Polar residues" evidence="15">
    <location>
        <begin position="992"/>
        <end position="1005"/>
    </location>
</feature>
<comment type="cofactor">
    <cofactor evidence="1">
        <name>Mg(2+)</name>
        <dbReference type="ChEBI" id="CHEBI:18420"/>
    </cofactor>
</comment>
<feature type="region of interest" description="Disordered" evidence="15">
    <location>
        <begin position="981"/>
        <end position="1006"/>
    </location>
</feature>
<dbReference type="InterPro" id="IPR056602">
    <property type="entry name" value="Beta-prop_LRRK2"/>
</dbReference>
<keyword evidence="4" id="KW-0433">Leucine-rich repeat</keyword>
<dbReference type="EC" id="2.7.11.1" evidence="2"/>
<dbReference type="SMART" id="SM00369">
    <property type="entry name" value="LRR_TYP"/>
    <property type="match status" value="9"/>
</dbReference>
<feature type="region of interest" description="Disordered" evidence="15">
    <location>
        <begin position="835"/>
        <end position="854"/>
    </location>
</feature>
<evidence type="ECO:0000256" key="9">
    <source>
        <dbReference type="ARBA" id="ARBA00022840"/>
    </source>
</evidence>
<dbReference type="PROSITE" id="PS00107">
    <property type="entry name" value="PROTEIN_KINASE_ATP"/>
    <property type="match status" value="1"/>
</dbReference>
<dbReference type="InterPro" id="IPR017441">
    <property type="entry name" value="Protein_kinase_ATP_BS"/>
</dbReference>
<dbReference type="PRINTS" id="PR01415">
    <property type="entry name" value="ANKYRIN"/>
</dbReference>
<evidence type="ECO:0000259" key="16">
    <source>
        <dbReference type="PROSITE" id="PS50011"/>
    </source>
</evidence>
<feature type="domain" description="Roc" evidence="17">
    <location>
        <begin position="954"/>
        <end position="1164"/>
    </location>
</feature>
<keyword evidence="8" id="KW-0418">Kinase</keyword>
<dbReference type="Gene3D" id="3.30.70.1390">
    <property type="entry name" value="ROC domain from the Parkinson's disease-associated leucine-rich repeat kinase 2"/>
    <property type="match status" value="1"/>
</dbReference>
<dbReference type="GO" id="GO:0005524">
    <property type="term" value="F:ATP binding"/>
    <property type="evidence" value="ECO:0007669"/>
    <property type="project" value="UniProtKB-UniRule"/>
</dbReference>
<evidence type="ECO:0000256" key="1">
    <source>
        <dbReference type="ARBA" id="ARBA00001946"/>
    </source>
</evidence>
<dbReference type="Pfam" id="PF12796">
    <property type="entry name" value="Ank_2"/>
    <property type="match status" value="4"/>
</dbReference>
<dbReference type="InterPro" id="IPR027417">
    <property type="entry name" value="P-loop_NTPase"/>
</dbReference>
<evidence type="ECO:0000256" key="6">
    <source>
        <dbReference type="ARBA" id="ARBA00022737"/>
    </source>
</evidence>
<dbReference type="EMBL" id="BDGG01000003">
    <property type="protein sequence ID" value="GAU95956.1"/>
    <property type="molecule type" value="Genomic_DNA"/>
</dbReference>
<keyword evidence="10 13" id="KW-0040">ANK repeat</keyword>
<evidence type="ECO:0000313" key="18">
    <source>
        <dbReference type="EMBL" id="GAU95956.1"/>
    </source>
</evidence>
<dbReference type="Pfam" id="PF23748">
    <property type="entry name" value="Beta-prop_LRRK2"/>
    <property type="match status" value="1"/>
</dbReference>
<dbReference type="SUPFAM" id="SSF52540">
    <property type="entry name" value="P-loop containing nucleoside triphosphate hydrolases"/>
    <property type="match status" value="1"/>
</dbReference>
<dbReference type="Pfam" id="PF08477">
    <property type="entry name" value="Roc"/>
    <property type="match status" value="1"/>
</dbReference>
<dbReference type="PROSITE" id="PS50011">
    <property type="entry name" value="PROTEIN_KINASE_DOM"/>
    <property type="match status" value="1"/>
</dbReference>
<keyword evidence="19" id="KW-1185">Reference proteome</keyword>
<dbReference type="PROSITE" id="PS51424">
    <property type="entry name" value="ROC"/>
    <property type="match status" value="1"/>
</dbReference>
<feature type="domain" description="Protein kinase" evidence="16">
    <location>
        <begin position="1627"/>
        <end position="1920"/>
    </location>
</feature>
<comment type="catalytic activity">
    <reaction evidence="11">
        <text>L-threonyl-[protein] + ATP = O-phospho-L-threonyl-[protein] + ADP + H(+)</text>
        <dbReference type="Rhea" id="RHEA:46608"/>
        <dbReference type="Rhea" id="RHEA-COMP:11060"/>
        <dbReference type="Rhea" id="RHEA-COMP:11605"/>
        <dbReference type="ChEBI" id="CHEBI:15378"/>
        <dbReference type="ChEBI" id="CHEBI:30013"/>
        <dbReference type="ChEBI" id="CHEBI:30616"/>
        <dbReference type="ChEBI" id="CHEBI:61977"/>
        <dbReference type="ChEBI" id="CHEBI:456216"/>
        <dbReference type="EC" id="2.7.11.1"/>
    </reaction>
</comment>
<feature type="repeat" description="ANK" evidence="13">
    <location>
        <begin position="182"/>
        <end position="214"/>
    </location>
</feature>
<dbReference type="GO" id="GO:0005525">
    <property type="term" value="F:GTP binding"/>
    <property type="evidence" value="ECO:0007669"/>
    <property type="project" value="UniProtKB-KW"/>
</dbReference>
<evidence type="ECO:0000256" key="13">
    <source>
        <dbReference type="PROSITE-ProRule" id="PRU00023"/>
    </source>
</evidence>
<sequence length="2280" mass="253382">MNEPDFPGRLLHQACVWENAELLEDLLKNGEEVANINAEDKYGRTALHLAAGSGNSSLVAVLLSAGAHPNVQSSLRAGAETPLHIAAYHGRLEAVAGLLSAGAMTDVHNAKGQTALDVAVERKQRDCIDMLRVYQEAKAERLGNNRTEFIQAFMRHDTQRIGQILDHVRNDSASFLQSIDMEGLPVMLRAISNNDVEMVRVLLERGADPNVSIKEGSALYEAAFRGNQEIVKLLLVASPSLVSKPNNLGWLPLHVAVSLQHRHIVDIILNHQYPEDCLQPFVDSTMVWNYKMPFDINAVTTDHQTPLYLAVDTGNIRLVEQLTAKKVAGYNGDQAEKLISPLHLDLPSYIGETALYAAVKNKNHQITTLLLDQGASVNTQVFLGNQGVKSTALAAAVANNDLRMVMFLLSRGATDVGHFGLSAAMADGIDNEILTRMLALHSHRDTEFKINKKLMELASAKGIRQHSSPSGSLTYSAIFPTVPVAVNWQSTRSLTKFDETWLSHSASVLNPKVAGGMALYAITKLDVSDCDLEELPTSVFRLQSLRMLNAAHNKISRFGSLDLCRNPSSCQCPVLQEVILSHNNLTAAPDDLFYFPALVSLDMSNNAIHSLPWAMWQAPVLKDLNLSHNVLESLPLRTDKIAVFSPERTVSQSSTLSGSNSSLTTQESEADASKRSEMISQPVHRKNLWGSRLVLETVQRVEIKTDKNTESAMRTLNLAYNGLTSVPLGLSCLVPNLSRLVLSHNCLRSMGIIQDIPAGIKHLEFAGNSLEEALRPAMAEEVDCVCYSDEGSWYKGRRSMAIETDHPCIHRRHWRLDNLRTLIVSQNLLASFEVTGSPPTKKGSRTSSGSGGRLNASGNGGQSLLYPNLSVLDVSNNRLSEVPVSYSNMSALSILNLVGNVGISDIPPQLGLLPKLWTLNAHGCNLTEPLKSMFNNKQYKTADILGYLKSSLENCQPYSRLKLMFVGLENKGKTSLLKALKNEEPTRKRPSSAESSNWTQRMTQKNSRHSVELSTVGIDLGEWSYSNGAHDFTFRTWDFAGQREYYATHQYFLSKRSIYLVVWNMLDGLVGIREITQWLVNIQARAPGSPVVIVGTHLDEVKGMKGSLDYAEELKREVRHRFVGVIDADKHGLPRIVGCVEVSCKNKTNVPQLTKMIADAAWDMRSPGTQKRLMEQQVPKIYIALEDLVNTLAQEYRDSGQHPVVTTEYFRAIIAHELHERFDMTFRDSAELRQAVMFLHDNGILLHYEDSGGLKDLYFLDPQWLCDTLASVITVREINPFVRRGIMKVDDLKVLFKLSKYALIDIHTYILSLLNKFEVALKLDARTLLIPSMLPIKRTNMDGTAHDNLPLKIEIRSSGRNWIHFKPYLDSPEEPSVSMEGLATDASSQIRRYYTMLYFPSGFWSRLISRLISDEKFWKDLRGYYSEEGKSGLAVEWLCWQNALELRFGNNPVLKLKELPEYNNRLPEKVLINHDGNWKTLSLNNKAIMEIKLPLYSKGEIVVSSVAGVSMLLNRCVSHIDALLEDWYPSLGTRFIHTSTGQLLITKFTPCPSCLTTWMLNGMGEGASDTTETDVRVFSVEQMIYRAVTGYDDMTCATHGTVKLRDIAPETMFLDLPIEKLLFPGDLKRGRILGRGAFGFVYRASVKAIANRTAQEVAVKMLLPVDPGFGSDPAVLAAYKSAMQQWEHDPLQSYCKAYWTARQELSILTSLSHHHIVGLVGLCMQPLGIVLQLAPKGSLLDHLKNLRQSSDRLSAVCVQQICSQISKALEYLHGFRIIYRDLKSDNVLVWSMDKKVMVKLTDYGISRAVTAASTTKGFAGTEAYIAPEIIQYGGEEEYNEAVDVFSFGMLMYELLTLKQPFDGQDQVKDIVLDGGRPPVTSWTLTYPSLILDLLVIAWSQSPKDRPSSSQVLSICNTPELSHLQDVAMLEDVGLNVVPGGIFVAGDAVGIVLQDGTINMVLCTSSSWTDSRTMNAAQEETSVSRALSMPDSIWLLRGRTVSVYCSKTLELLESFAITFGNAAQDGDVLCWVYNPDKQRVVVALSSNRLLVLNSHASLRKNKLVENFCRIDIAVSELTFVSKETIWAAADGGQVVAIHVRDDGIAQDFVLQHPETSKRTAKIVGSPKEGSFAWTCLEEDGTLHCWALLKSHVVHKLDCERLIPVSESLDSIGIDETSRDDTKRYLSCMALFDGLLYVGTVWGSLIVVESHSLNPLSVIRPHADRIMAILPLRFADGSSRVITVGQGYRDVISRFFNHDNLKQSVSPMTLCAVLWRTNDWAL</sequence>
<dbReference type="InterPro" id="IPR036770">
    <property type="entry name" value="Ankyrin_rpt-contain_sf"/>
</dbReference>
<evidence type="ECO:0000256" key="14">
    <source>
        <dbReference type="PROSITE-ProRule" id="PRU10141"/>
    </source>
</evidence>